<dbReference type="InterPro" id="IPR018712">
    <property type="entry name" value="Tle1-like_cat"/>
</dbReference>
<evidence type="ECO:0000259" key="1">
    <source>
        <dbReference type="Pfam" id="PF09994"/>
    </source>
</evidence>
<dbReference type="Pfam" id="PF09994">
    <property type="entry name" value="T6SS_Tle1-like_cat"/>
    <property type="match status" value="1"/>
</dbReference>
<sequence>MPANIIFGTSNPVTVEGTKYINLEFGVFFDGTKNNKNNSDARDAAVGTKERKAFEEFGKKDKESSYYNDWSNVARKWKHYHPEKSIYIEGIGTGVDSLDVEQFASDTTKAFAVGTGHTGIRGKVRKGCKALSEKIKLATRDFNKNKVIGKIYIDVFGFSRGAAAARNFVYEIHKSRYIAHSKSYSGGIGHGALAYKDSDGFEVPENLIKNGYLPAGGHLGLELSRKGLYIHPTKLVVRFLGIYDTVSSYANLTELKWKQGLPLPNFSNDVNQLNLNTLKVNKIVHFTARDEHRENFALTKVSHGIEKTFPGVHSDIGGGYITGEEIKKEIETSWFAQFKTAGLGDLEELRKVLISEGWFKSNQLSVRGGNVLTPHRLHGARFVKKEYSYIPLHFMCDYIGKADIKLLETEELLDEYNIDKHPLLQKTKKYLKSYVLDENNKEALKFEWYSEIHKTYKGVKSTDPKSVEYTKKLREQEDLRVLRNEYLHWSSDRDGIGMDPNTKWYDLKNAASSGRKRTIY</sequence>
<name>A0ABS7Z0L8_9SPHI</name>
<gene>
    <name evidence="2" type="ORF">IPZ78_00950</name>
</gene>
<dbReference type="PANTHER" id="PTHR33840">
    <property type="match status" value="1"/>
</dbReference>
<comment type="caution">
    <text evidence="2">The sequence shown here is derived from an EMBL/GenBank/DDBJ whole genome shotgun (WGS) entry which is preliminary data.</text>
</comment>
<protein>
    <submittedName>
        <fullName evidence="2">DUF2235 domain-containing protein</fullName>
    </submittedName>
</protein>
<dbReference type="PANTHER" id="PTHR33840:SF1">
    <property type="entry name" value="TLE1 PHOSPHOLIPASE DOMAIN-CONTAINING PROTEIN"/>
    <property type="match status" value="1"/>
</dbReference>
<reference evidence="2" key="1">
    <citation type="submission" date="2020-10" db="EMBL/GenBank/DDBJ databases">
        <authorList>
            <person name="Lu T."/>
            <person name="Wang Q."/>
            <person name="Han X."/>
        </authorList>
    </citation>
    <scope>NUCLEOTIDE SEQUENCE</scope>
    <source>
        <strain evidence="2">WQ 366</strain>
    </source>
</reference>
<evidence type="ECO:0000313" key="2">
    <source>
        <dbReference type="EMBL" id="MCA5003712.1"/>
    </source>
</evidence>
<evidence type="ECO:0000313" key="3">
    <source>
        <dbReference type="Proteomes" id="UP001165302"/>
    </source>
</evidence>
<feature type="domain" description="T6SS Phospholipase effector Tle1-like catalytic" evidence="1">
    <location>
        <begin position="27"/>
        <end position="331"/>
    </location>
</feature>
<dbReference type="Proteomes" id="UP001165302">
    <property type="component" value="Unassembled WGS sequence"/>
</dbReference>
<accession>A0ABS7Z0L8</accession>
<keyword evidence="3" id="KW-1185">Reference proteome</keyword>
<organism evidence="2 3">
    <name type="scientific">Sphingobacterium bovistauri</name>
    <dbReference type="NCBI Taxonomy" id="2781959"/>
    <lineage>
        <taxon>Bacteria</taxon>
        <taxon>Pseudomonadati</taxon>
        <taxon>Bacteroidota</taxon>
        <taxon>Sphingobacteriia</taxon>
        <taxon>Sphingobacteriales</taxon>
        <taxon>Sphingobacteriaceae</taxon>
        <taxon>Sphingobacterium</taxon>
    </lineage>
</organism>
<proteinExistence type="predicted"/>
<dbReference type="RefSeq" id="WP_225551046.1">
    <property type="nucleotide sequence ID" value="NZ_JADEYP010000001.1"/>
</dbReference>
<dbReference type="EMBL" id="JADEYP010000001">
    <property type="protein sequence ID" value="MCA5003712.1"/>
    <property type="molecule type" value="Genomic_DNA"/>
</dbReference>